<name>A0A0N5CKP3_THECL</name>
<dbReference type="EMBL" id="UYYF01000053">
    <property type="protein sequence ID" value="VDM95699.1"/>
    <property type="molecule type" value="Genomic_DNA"/>
</dbReference>
<evidence type="ECO:0000313" key="2">
    <source>
        <dbReference type="Proteomes" id="UP000276776"/>
    </source>
</evidence>
<dbReference type="AlphaFoldDB" id="A0A0N5CKP3"/>
<evidence type="ECO:0000313" key="3">
    <source>
        <dbReference type="WBParaSite" id="TCLT_0000065001-mRNA-1"/>
    </source>
</evidence>
<reference evidence="1 2" key="2">
    <citation type="submission" date="2018-11" db="EMBL/GenBank/DDBJ databases">
        <authorList>
            <consortium name="Pathogen Informatics"/>
        </authorList>
    </citation>
    <scope>NUCLEOTIDE SEQUENCE [LARGE SCALE GENOMIC DNA]</scope>
</reference>
<gene>
    <name evidence="1" type="ORF">TCLT_LOCUS651</name>
</gene>
<dbReference type="Proteomes" id="UP000276776">
    <property type="component" value="Unassembled WGS sequence"/>
</dbReference>
<dbReference type="WBParaSite" id="TCLT_0000065001-mRNA-1">
    <property type="protein sequence ID" value="TCLT_0000065001-mRNA-1"/>
    <property type="gene ID" value="TCLT_0000065001"/>
</dbReference>
<organism evidence="3">
    <name type="scientific">Thelazia callipaeda</name>
    <name type="common">Oriental eyeworm</name>
    <name type="synonym">Parasitic nematode</name>
    <dbReference type="NCBI Taxonomy" id="103827"/>
    <lineage>
        <taxon>Eukaryota</taxon>
        <taxon>Metazoa</taxon>
        <taxon>Ecdysozoa</taxon>
        <taxon>Nematoda</taxon>
        <taxon>Chromadorea</taxon>
        <taxon>Rhabditida</taxon>
        <taxon>Spirurina</taxon>
        <taxon>Spiruromorpha</taxon>
        <taxon>Thelazioidea</taxon>
        <taxon>Thelaziidae</taxon>
        <taxon>Thelazia</taxon>
    </lineage>
</organism>
<keyword evidence="2" id="KW-1185">Reference proteome</keyword>
<accession>A0A0N5CKP3</accession>
<protein>
    <submittedName>
        <fullName evidence="1 3">Uncharacterized protein</fullName>
    </submittedName>
</protein>
<evidence type="ECO:0000313" key="1">
    <source>
        <dbReference type="EMBL" id="VDM95699.1"/>
    </source>
</evidence>
<sequence>MNERKYWKQHEHAAVRRFQQQQEKHHPNNAMLTIIYFDWNEINLKNSLRFLHLWTLNTITIATLDEKPTCQVGLKFRQ</sequence>
<proteinExistence type="predicted"/>
<reference evidence="3" key="1">
    <citation type="submission" date="2017-02" db="UniProtKB">
        <authorList>
            <consortium name="WormBaseParasite"/>
        </authorList>
    </citation>
    <scope>IDENTIFICATION</scope>
</reference>